<proteinExistence type="predicted"/>
<dbReference type="Proteomes" id="UP000657385">
    <property type="component" value="Unassembled WGS sequence"/>
</dbReference>
<dbReference type="EMBL" id="JADPRT010000017">
    <property type="protein sequence ID" value="MBF9072511.1"/>
    <property type="molecule type" value="Genomic_DNA"/>
</dbReference>
<organism evidence="1 2">
    <name type="scientific">Streptacidiphilus fuscans</name>
    <dbReference type="NCBI Taxonomy" id="2789292"/>
    <lineage>
        <taxon>Bacteria</taxon>
        <taxon>Bacillati</taxon>
        <taxon>Actinomycetota</taxon>
        <taxon>Actinomycetes</taxon>
        <taxon>Kitasatosporales</taxon>
        <taxon>Streptomycetaceae</taxon>
        <taxon>Streptacidiphilus</taxon>
    </lineage>
</organism>
<name>A0A931BBD6_9ACTN</name>
<gene>
    <name evidence="1" type="ORF">I2501_31285</name>
</gene>
<keyword evidence="2" id="KW-1185">Reference proteome</keyword>
<protein>
    <submittedName>
        <fullName evidence="1">Uncharacterized protein</fullName>
    </submittedName>
</protein>
<dbReference type="RefSeq" id="WP_196197691.1">
    <property type="nucleotide sequence ID" value="NZ_JADPRT010000017.1"/>
</dbReference>
<reference evidence="1" key="1">
    <citation type="submission" date="2020-11" db="EMBL/GenBank/DDBJ databases">
        <title>Isolation and identification of active actinomycetes.</title>
        <authorList>
            <person name="Yu B."/>
        </authorList>
    </citation>
    <scope>NUCLEOTIDE SEQUENCE</scope>
    <source>
        <strain evidence="1">NEAU-YB345</strain>
    </source>
</reference>
<sequence>MTTAGEMVTGVLPVTPGRPRINLVEVGPALLKRMLQELGANPKSFYRLAIWVGDVPDDDLADAPFRAVVYDTGDILLQGDS</sequence>
<evidence type="ECO:0000313" key="2">
    <source>
        <dbReference type="Proteomes" id="UP000657385"/>
    </source>
</evidence>
<dbReference type="AlphaFoldDB" id="A0A931BBD6"/>
<comment type="caution">
    <text evidence="1">The sequence shown here is derived from an EMBL/GenBank/DDBJ whole genome shotgun (WGS) entry which is preliminary data.</text>
</comment>
<accession>A0A931BBD6</accession>
<evidence type="ECO:0000313" key="1">
    <source>
        <dbReference type="EMBL" id="MBF9072511.1"/>
    </source>
</evidence>